<keyword evidence="8" id="KW-0560">Oxidoreductase</keyword>
<evidence type="ECO:0000256" key="2">
    <source>
        <dbReference type="ARBA" id="ARBA00010823"/>
    </source>
</evidence>
<dbReference type="PANTHER" id="PTHR38674:SF1">
    <property type="entry name" value="ALKANE 1-MONOOXYGENASE 1"/>
    <property type="match status" value="1"/>
</dbReference>
<dbReference type="CDD" id="cd03512">
    <property type="entry name" value="Alkane-hydroxylase"/>
    <property type="match status" value="1"/>
</dbReference>
<keyword evidence="4" id="KW-0997">Cell inner membrane</keyword>
<dbReference type="Proteomes" id="UP000638981">
    <property type="component" value="Unassembled WGS sequence"/>
</dbReference>
<gene>
    <name evidence="14" type="ORF">GCM10007315_02950</name>
</gene>
<feature type="transmembrane region" description="Helical" evidence="12">
    <location>
        <begin position="66"/>
        <end position="89"/>
    </location>
</feature>
<protein>
    <submittedName>
        <fullName evidence="14">Alkane 1-monooxygenase</fullName>
    </submittedName>
</protein>
<evidence type="ECO:0000256" key="5">
    <source>
        <dbReference type="ARBA" id="ARBA00022692"/>
    </source>
</evidence>
<dbReference type="AlphaFoldDB" id="A0A918TEB7"/>
<accession>A0A918TEB7</accession>
<feature type="transmembrane region" description="Helical" evidence="12">
    <location>
        <begin position="30"/>
        <end position="54"/>
    </location>
</feature>
<evidence type="ECO:0000313" key="14">
    <source>
        <dbReference type="EMBL" id="GHC45051.1"/>
    </source>
</evidence>
<dbReference type="InterPro" id="IPR033885">
    <property type="entry name" value="AlkB/XylM"/>
</dbReference>
<evidence type="ECO:0000256" key="4">
    <source>
        <dbReference type="ARBA" id="ARBA00022519"/>
    </source>
</evidence>
<keyword evidence="15" id="KW-1185">Reference proteome</keyword>
<feature type="domain" description="Fatty acid desaturase" evidence="13">
    <location>
        <begin position="101"/>
        <end position="301"/>
    </location>
</feature>
<dbReference type="PANTHER" id="PTHR38674">
    <property type="entry name" value="ALKANE 1-MONOOXYGENASE 1"/>
    <property type="match status" value="1"/>
</dbReference>
<evidence type="ECO:0000256" key="1">
    <source>
        <dbReference type="ARBA" id="ARBA00004429"/>
    </source>
</evidence>
<dbReference type="EMBL" id="BMYJ01000001">
    <property type="protein sequence ID" value="GHC45051.1"/>
    <property type="molecule type" value="Genomic_DNA"/>
</dbReference>
<evidence type="ECO:0000256" key="11">
    <source>
        <dbReference type="ARBA" id="ARBA00023136"/>
    </source>
</evidence>
<reference evidence="14" key="2">
    <citation type="submission" date="2020-09" db="EMBL/GenBank/DDBJ databases">
        <authorList>
            <person name="Sun Q."/>
            <person name="Kim S."/>
        </authorList>
    </citation>
    <scope>NUCLEOTIDE SEQUENCE</scope>
    <source>
        <strain evidence="14">KCTC 23310</strain>
    </source>
</reference>
<keyword evidence="7 12" id="KW-1133">Transmembrane helix</keyword>
<evidence type="ECO:0000256" key="10">
    <source>
        <dbReference type="ARBA" id="ARBA00023033"/>
    </source>
</evidence>
<dbReference type="Pfam" id="PF00487">
    <property type="entry name" value="FA_desaturase"/>
    <property type="match status" value="1"/>
</dbReference>
<keyword evidence="3" id="KW-1003">Cell membrane</keyword>
<dbReference type="GO" id="GO:0005886">
    <property type="term" value="C:plasma membrane"/>
    <property type="evidence" value="ECO:0007669"/>
    <property type="project" value="UniProtKB-SubCell"/>
</dbReference>
<evidence type="ECO:0000256" key="7">
    <source>
        <dbReference type="ARBA" id="ARBA00022989"/>
    </source>
</evidence>
<evidence type="ECO:0000256" key="8">
    <source>
        <dbReference type="ARBA" id="ARBA00023002"/>
    </source>
</evidence>
<reference evidence="14" key="1">
    <citation type="journal article" date="2014" name="Int. J. Syst. Evol. Microbiol.">
        <title>Complete genome sequence of Corynebacterium casei LMG S-19264T (=DSM 44701T), isolated from a smear-ripened cheese.</title>
        <authorList>
            <consortium name="US DOE Joint Genome Institute (JGI-PGF)"/>
            <person name="Walter F."/>
            <person name="Albersmeier A."/>
            <person name="Kalinowski J."/>
            <person name="Ruckert C."/>
        </authorList>
    </citation>
    <scope>NUCLEOTIDE SEQUENCE</scope>
    <source>
        <strain evidence="14">KCTC 23310</strain>
    </source>
</reference>
<comment type="similarity">
    <text evidence="2">Belongs to the fatty acid desaturase type 1 family. AlkB subfamily.</text>
</comment>
<evidence type="ECO:0000259" key="13">
    <source>
        <dbReference type="Pfam" id="PF00487"/>
    </source>
</evidence>
<evidence type="ECO:0000256" key="6">
    <source>
        <dbReference type="ARBA" id="ARBA00022723"/>
    </source>
</evidence>
<evidence type="ECO:0000256" key="9">
    <source>
        <dbReference type="ARBA" id="ARBA00023004"/>
    </source>
</evidence>
<keyword evidence="6" id="KW-0479">Metal-binding</keyword>
<evidence type="ECO:0000256" key="12">
    <source>
        <dbReference type="SAM" id="Phobius"/>
    </source>
</evidence>
<proteinExistence type="inferred from homology"/>
<sequence>MSRPLPVLAFALAALLPAGLILWGSLSGGWVAVLALIYMTGFALLLDQMVPFVAENAPEGSEFPAANGLLVALGLAHLVCVPLSVWAIAGESGLSTGAKVALFFGCSLWMGQVSNAVGHELIHRGNRWLFRLGALIFATHLFGHHASAHRLVHHIHAASAADPNSARRGEGFYRFYLRAWHGSFVQGFQAEAARGRAVHPYVWYGLASALSLMAGYVLAGWAGVLVWSGLALHAQAQLLLSDYVQHYGLQRRMRADGRLEPVGVAHSWNAPHWFSGAFMLNAPRHSDHHAHPSRPYPALRLPAGDEAPMLPLPLPFCCTVALSPRLWRRMIHPHLKRWQAVAEDTIS</sequence>
<dbReference type="RefSeq" id="WP_189409706.1">
    <property type="nucleotide sequence ID" value="NZ_BMYJ01000001.1"/>
</dbReference>
<dbReference type="GO" id="GO:0046872">
    <property type="term" value="F:metal ion binding"/>
    <property type="evidence" value="ECO:0007669"/>
    <property type="project" value="UniProtKB-KW"/>
</dbReference>
<keyword evidence="9" id="KW-0408">Iron</keyword>
<feature type="transmembrane region" description="Helical" evidence="12">
    <location>
        <begin position="201"/>
        <end position="219"/>
    </location>
</feature>
<keyword evidence="10" id="KW-0503">Monooxygenase</keyword>
<organism evidence="14 15">
    <name type="scientific">Neogemmobacter tilapiae</name>
    <dbReference type="NCBI Taxonomy" id="875041"/>
    <lineage>
        <taxon>Bacteria</taxon>
        <taxon>Pseudomonadati</taxon>
        <taxon>Pseudomonadota</taxon>
        <taxon>Alphaproteobacteria</taxon>
        <taxon>Rhodobacterales</taxon>
        <taxon>Paracoccaceae</taxon>
        <taxon>Neogemmobacter</taxon>
    </lineage>
</organism>
<dbReference type="GO" id="GO:0006629">
    <property type="term" value="P:lipid metabolic process"/>
    <property type="evidence" value="ECO:0007669"/>
    <property type="project" value="InterPro"/>
</dbReference>
<comment type="subcellular location">
    <subcellularLocation>
        <location evidence="1">Cell inner membrane</location>
        <topology evidence="1">Multi-pass membrane protein</topology>
    </subcellularLocation>
</comment>
<comment type="caution">
    <text evidence="14">The sequence shown here is derived from an EMBL/GenBank/DDBJ whole genome shotgun (WGS) entry which is preliminary data.</text>
</comment>
<evidence type="ECO:0000256" key="3">
    <source>
        <dbReference type="ARBA" id="ARBA00022475"/>
    </source>
</evidence>
<dbReference type="GO" id="GO:0004497">
    <property type="term" value="F:monooxygenase activity"/>
    <property type="evidence" value="ECO:0007669"/>
    <property type="project" value="UniProtKB-KW"/>
</dbReference>
<keyword evidence="5 12" id="KW-0812">Transmembrane</keyword>
<name>A0A918TEB7_9RHOB</name>
<dbReference type="InterPro" id="IPR005804">
    <property type="entry name" value="FA_desaturase_dom"/>
</dbReference>
<keyword evidence="11 12" id="KW-0472">Membrane</keyword>
<evidence type="ECO:0000313" key="15">
    <source>
        <dbReference type="Proteomes" id="UP000638981"/>
    </source>
</evidence>